<name>A0ABV3L889_9RHOB</name>
<feature type="signal peptide" evidence="2">
    <location>
        <begin position="1"/>
        <end position="27"/>
    </location>
</feature>
<dbReference type="InterPro" id="IPR007049">
    <property type="entry name" value="Carb-sel_porin_OprB"/>
</dbReference>
<dbReference type="RefSeq" id="WP_366193026.1">
    <property type="nucleotide sequence ID" value="NZ_JBFBVU010000011.1"/>
</dbReference>
<dbReference type="EMBL" id="JBFBVU010000011">
    <property type="protein sequence ID" value="MEV8467250.1"/>
    <property type="molecule type" value="Genomic_DNA"/>
</dbReference>
<feature type="chain" id="PRO_5044975395" evidence="2">
    <location>
        <begin position="28"/>
        <end position="436"/>
    </location>
</feature>
<reference evidence="3 4" key="1">
    <citation type="submission" date="2024-07" db="EMBL/GenBank/DDBJ databases">
        <authorList>
            <person name="Kang M."/>
        </authorList>
    </citation>
    <scope>NUCLEOTIDE SEQUENCE [LARGE SCALE GENOMIC DNA]</scope>
    <source>
        <strain evidence="3 4">DFM31</strain>
    </source>
</reference>
<gene>
    <name evidence="3" type="ORF">AB0T83_10710</name>
</gene>
<proteinExistence type="inferred from homology"/>
<evidence type="ECO:0000313" key="3">
    <source>
        <dbReference type="EMBL" id="MEV8467250.1"/>
    </source>
</evidence>
<keyword evidence="2" id="KW-0732">Signal</keyword>
<evidence type="ECO:0000313" key="4">
    <source>
        <dbReference type="Proteomes" id="UP001553161"/>
    </source>
</evidence>
<dbReference type="InterPro" id="IPR038673">
    <property type="entry name" value="OprB_sf"/>
</dbReference>
<organism evidence="3 4">
    <name type="scientific">Meridianimarinicoccus marinus</name>
    <dbReference type="NCBI Taxonomy" id="3231483"/>
    <lineage>
        <taxon>Bacteria</taxon>
        <taxon>Pseudomonadati</taxon>
        <taxon>Pseudomonadota</taxon>
        <taxon>Alphaproteobacteria</taxon>
        <taxon>Rhodobacterales</taxon>
        <taxon>Paracoccaceae</taxon>
        <taxon>Meridianimarinicoccus</taxon>
    </lineage>
</organism>
<comment type="caution">
    <text evidence="3">The sequence shown here is derived from an EMBL/GenBank/DDBJ whole genome shotgun (WGS) entry which is preliminary data.</text>
</comment>
<dbReference type="Pfam" id="PF04966">
    <property type="entry name" value="OprB"/>
    <property type="match status" value="1"/>
</dbReference>
<evidence type="ECO:0000256" key="1">
    <source>
        <dbReference type="ARBA" id="ARBA00008769"/>
    </source>
</evidence>
<dbReference type="Gene3D" id="2.40.160.180">
    <property type="entry name" value="Carbohydrate-selective porin OprB"/>
    <property type="match status" value="1"/>
</dbReference>
<sequence>MKRACRRSKAGLAGLGLLALLAGTASAQSQGALSGVDQGAQTHSGYNLTSPLEGGGGVAEDLSQDDIRRESLLDWARAQTALQPWFAWKKRLYQNTGLQLSFSYQALGQAASESLGETRAAAARGQIQGAWDLVGRGTKNVGKFTFRVEHRHTGGTDIPPSQLAYQFGSFASSGTGFSDFGFAVTEYAWRQSLLDGKFKFIFGKISAVSWYNTHALSSSMRGFQNTAMQSSLSKPAPGRAFGGGIGAQLGEHFVVVAGIHDANGKTTGNPFDTIGAHEFYKSVEFRYYPTTPDRWRWDQIKLQLWHQDARTDAGIPESSGVTFAASHLFNDRWMPFVFGGHSDGKASLLKSDLVAGLGVGFDVNDRAAGGVLGIAAGWGDPAQDGLRDQYTSELFYRFQLLEHLAITPSVQMVIHPAANPTQDRVYVASLRARVTF</sequence>
<accession>A0ABV3L889</accession>
<protein>
    <submittedName>
        <fullName evidence="3">Carbohydrate porin</fullName>
    </submittedName>
</protein>
<keyword evidence="4" id="KW-1185">Reference proteome</keyword>
<dbReference type="Proteomes" id="UP001553161">
    <property type="component" value="Unassembled WGS sequence"/>
</dbReference>
<evidence type="ECO:0000256" key="2">
    <source>
        <dbReference type="RuleBase" id="RU363072"/>
    </source>
</evidence>
<comment type="similarity">
    <text evidence="1 2">Belongs to the OprB family.</text>
</comment>